<dbReference type="InterPro" id="IPR036188">
    <property type="entry name" value="FAD/NAD-bd_sf"/>
</dbReference>
<evidence type="ECO:0000256" key="10">
    <source>
        <dbReference type="ARBA" id="ARBA00023133"/>
    </source>
</evidence>
<accession>K6DQ09</accession>
<organism evidence="13 14">
    <name type="scientific">Neobacillus bataviensis LMG 21833</name>
    <dbReference type="NCBI Taxonomy" id="1117379"/>
    <lineage>
        <taxon>Bacteria</taxon>
        <taxon>Bacillati</taxon>
        <taxon>Bacillota</taxon>
        <taxon>Bacilli</taxon>
        <taxon>Bacillales</taxon>
        <taxon>Bacillaceae</taxon>
        <taxon>Neobacillus</taxon>
    </lineage>
</organism>
<keyword evidence="10 11" id="KW-0350">Heme biosynthesis</keyword>
<dbReference type="Pfam" id="PF01593">
    <property type="entry name" value="Amino_oxidase"/>
    <property type="match status" value="1"/>
</dbReference>
<evidence type="ECO:0000256" key="9">
    <source>
        <dbReference type="ARBA" id="ARBA00023002"/>
    </source>
</evidence>
<dbReference type="Gene3D" id="3.50.50.60">
    <property type="entry name" value="FAD/NAD(P)-binding domain"/>
    <property type="match status" value="1"/>
</dbReference>
<dbReference type="STRING" id="1117379.BABA_06266"/>
<dbReference type="EMBL" id="AJLS01000041">
    <property type="protein sequence ID" value="EKN70268.1"/>
    <property type="molecule type" value="Genomic_DNA"/>
</dbReference>
<evidence type="ECO:0000256" key="11">
    <source>
        <dbReference type="RuleBase" id="RU364052"/>
    </source>
</evidence>
<dbReference type="InterPro" id="IPR050464">
    <property type="entry name" value="Zeta_carotene_desat/Oxidored"/>
</dbReference>
<dbReference type="SUPFAM" id="SSF51905">
    <property type="entry name" value="FAD/NAD(P)-binding domain"/>
    <property type="match status" value="1"/>
</dbReference>
<comment type="similarity">
    <text evidence="4 11">Belongs to the protoporphyrinogen/coproporphyrinogen oxidase family. Coproporphyrinogen III oxidase subfamily.</text>
</comment>
<comment type="cofactor">
    <cofactor evidence="2 11">
        <name>FAD</name>
        <dbReference type="ChEBI" id="CHEBI:57692"/>
    </cofactor>
</comment>
<dbReference type="eggNOG" id="COG1232">
    <property type="taxonomic scope" value="Bacteria"/>
</dbReference>
<comment type="caution">
    <text evidence="13">The sequence shown here is derived from an EMBL/GenBank/DDBJ whole genome shotgun (WGS) entry which is preliminary data.</text>
</comment>
<keyword evidence="14" id="KW-1185">Reference proteome</keyword>
<reference evidence="13 14" key="1">
    <citation type="journal article" date="2012" name="Front. Microbiol.">
        <title>Redundancy and modularity in membrane-associated dissimilatory nitrate reduction in Bacillus.</title>
        <authorList>
            <person name="Heylen K."/>
            <person name="Keltjens J."/>
        </authorList>
    </citation>
    <scope>NUCLEOTIDE SEQUENCE [LARGE SCALE GENOMIC DNA]</scope>
    <source>
        <strain evidence="14">LMG 21833T</strain>
    </source>
</reference>
<dbReference type="GO" id="GO:0005737">
    <property type="term" value="C:cytoplasm"/>
    <property type="evidence" value="ECO:0007669"/>
    <property type="project" value="UniProtKB-SubCell"/>
</dbReference>
<dbReference type="GO" id="GO:0006783">
    <property type="term" value="P:heme biosynthetic process"/>
    <property type="evidence" value="ECO:0007669"/>
    <property type="project" value="UniProtKB-UniRule"/>
</dbReference>
<dbReference type="PANTHER" id="PTHR42923">
    <property type="entry name" value="PROTOPORPHYRINOGEN OXIDASE"/>
    <property type="match status" value="1"/>
</dbReference>
<dbReference type="PANTHER" id="PTHR42923:SF3">
    <property type="entry name" value="PROTOPORPHYRINOGEN OXIDASE"/>
    <property type="match status" value="1"/>
</dbReference>
<evidence type="ECO:0000259" key="12">
    <source>
        <dbReference type="Pfam" id="PF01593"/>
    </source>
</evidence>
<dbReference type="InterPro" id="IPR002937">
    <property type="entry name" value="Amino_oxidase"/>
</dbReference>
<dbReference type="RefSeq" id="WP_007084280.1">
    <property type="nucleotide sequence ID" value="NZ_AJLS01000041.1"/>
</dbReference>
<keyword evidence="8 11" id="KW-0274">FAD</keyword>
<sequence length="481" mass="52915">MTEDKQKVVIIGGGIAGLTSAFYLQKAIQEHQLPIEIQLIEASHRLGGKLQTVVRDGFTIERGPDSFLARKTSMIRLAKEVGMDDKLVPNSTGKSYVLVNEKLHSMPGGSIMGVPTEIGPFITTGLFSVPGKLRAAADFILPRSESGKDQSLGQFFRRRLGDEVVENLIEPLLSGIYAGDIDQLSLMSTFPQFYEVEQKYRSLIMGMKKTTPSQPKQPESKDKKKGGFLTFKTGLQSFAEAIEAKLDPRSILKGHRVDKITKSNNHYEIYLNNSETITADCIIAATPHKVTQSMFSDYSFFDPFKSVPSTSVATVAIALPEEAIKNDIDGTGFVVSRNGDYSITACTWTHKKWAHSTPKGKVLLRCYVGRAGDETIVDLSDDQIIKIVLDDLKKTMDISMEPDFAIVSRWKNSMPQYTVGHKQRLETILGRVKTELPGVFLAGASYGGVGVPDCIDQGEAAVKNVLDFLNVMTKAKEAVHS</sequence>
<feature type="domain" description="Amine oxidase" evidence="12">
    <location>
        <begin position="15"/>
        <end position="466"/>
    </location>
</feature>
<evidence type="ECO:0000256" key="4">
    <source>
        <dbReference type="ARBA" id="ARBA00008310"/>
    </source>
</evidence>
<evidence type="ECO:0000256" key="5">
    <source>
        <dbReference type="ARBA" id="ARBA00012402"/>
    </source>
</evidence>
<dbReference type="NCBIfam" id="TIGR00562">
    <property type="entry name" value="proto_IX_ox"/>
    <property type="match status" value="1"/>
</dbReference>
<comment type="function">
    <text evidence="11">Involved in coproporphyrin-dependent heme b biosynthesis. Catalyzes the oxidation of coproporphyrinogen III to coproporphyrin III.</text>
</comment>
<dbReference type="FunFam" id="1.10.3110.10:FF:000001">
    <property type="entry name" value="Protoporphyrinogen oxidase"/>
    <property type="match status" value="1"/>
</dbReference>
<proteinExistence type="inferred from homology"/>
<evidence type="ECO:0000256" key="6">
    <source>
        <dbReference type="ARBA" id="ARBA00019046"/>
    </source>
</evidence>
<dbReference type="EC" id="1.3.3.15" evidence="5 11"/>
<protein>
    <recommendedName>
        <fullName evidence="6 11">Coproporphyrinogen III oxidase</fullName>
        <ecNumber evidence="5 11">1.3.3.15</ecNumber>
    </recommendedName>
</protein>
<comment type="pathway">
    <text evidence="3 11">Porphyrin-containing compound metabolism; protoheme biosynthesis.</text>
</comment>
<name>K6DQ09_9BACI</name>
<comment type="catalytic activity">
    <reaction evidence="1">
        <text>coproporphyrinogen III + 3 O2 = coproporphyrin III + 3 H2O2</text>
        <dbReference type="Rhea" id="RHEA:43436"/>
        <dbReference type="ChEBI" id="CHEBI:15379"/>
        <dbReference type="ChEBI" id="CHEBI:16240"/>
        <dbReference type="ChEBI" id="CHEBI:57309"/>
        <dbReference type="ChEBI" id="CHEBI:131725"/>
        <dbReference type="EC" id="1.3.3.15"/>
    </reaction>
    <physiologicalReaction direction="left-to-right" evidence="1">
        <dbReference type="Rhea" id="RHEA:43437"/>
    </physiologicalReaction>
</comment>
<keyword evidence="11" id="KW-0963">Cytoplasm</keyword>
<dbReference type="SUPFAM" id="SSF54373">
    <property type="entry name" value="FAD-linked reductases, C-terminal domain"/>
    <property type="match status" value="1"/>
</dbReference>
<evidence type="ECO:0000256" key="8">
    <source>
        <dbReference type="ARBA" id="ARBA00022827"/>
    </source>
</evidence>
<evidence type="ECO:0000313" key="13">
    <source>
        <dbReference type="EMBL" id="EKN70268.1"/>
    </source>
</evidence>
<dbReference type="Gene3D" id="3.90.660.20">
    <property type="entry name" value="Protoporphyrinogen oxidase, mitochondrial, domain 2"/>
    <property type="match status" value="1"/>
</dbReference>
<evidence type="ECO:0000256" key="3">
    <source>
        <dbReference type="ARBA" id="ARBA00004744"/>
    </source>
</evidence>
<dbReference type="InterPro" id="IPR004572">
    <property type="entry name" value="Protoporphyrinogen_oxidase"/>
</dbReference>
<dbReference type="Gene3D" id="1.10.3110.10">
    <property type="entry name" value="protoporphyrinogen ix oxidase, domain 3"/>
    <property type="match status" value="1"/>
</dbReference>
<dbReference type="AlphaFoldDB" id="K6DQ09"/>
<evidence type="ECO:0000313" key="14">
    <source>
        <dbReference type="Proteomes" id="UP000006316"/>
    </source>
</evidence>
<keyword evidence="9 11" id="KW-0560">Oxidoreductase</keyword>
<evidence type="ECO:0000256" key="2">
    <source>
        <dbReference type="ARBA" id="ARBA00001974"/>
    </source>
</evidence>
<comment type="subcellular location">
    <subcellularLocation>
        <location evidence="11">Cytoplasm</location>
    </subcellularLocation>
</comment>
<keyword evidence="7 11" id="KW-0285">Flavoprotein</keyword>
<evidence type="ECO:0000256" key="1">
    <source>
        <dbReference type="ARBA" id="ARBA00001755"/>
    </source>
</evidence>
<gene>
    <name evidence="13" type="ORF">BABA_06266</name>
</gene>
<dbReference type="NCBIfam" id="NF008845">
    <property type="entry name" value="PRK11883.1-5"/>
    <property type="match status" value="1"/>
</dbReference>
<dbReference type="UniPathway" id="UPA00252"/>
<dbReference type="OrthoDB" id="9805195at2"/>
<dbReference type="Proteomes" id="UP000006316">
    <property type="component" value="Unassembled WGS sequence"/>
</dbReference>
<evidence type="ECO:0000256" key="7">
    <source>
        <dbReference type="ARBA" id="ARBA00022630"/>
    </source>
</evidence>
<dbReference type="GO" id="GO:0004729">
    <property type="term" value="F:oxygen-dependent protoporphyrinogen oxidase activity"/>
    <property type="evidence" value="ECO:0007669"/>
    <property type="project" value="UniProtKB-UniRule"/>
</dbReference>
<dbReference type="PATRIC" id="fig|1117379.3.peg.1309"/>